<protein>
    <recommendedName>
        <fullName evidence="1">Glycosyl transferase family 1 domain-containing protein</fullName>
    </recommendedName>
</protein>
<dbReference type="AlphaFoldDB" id="A0A3S1BVW7"/>
<accession>A0A3S1BVW7</accession>
<keyword evidence="3" id="KW-1185">Reference proteome</keyword>
<organism evidence="2 3">
    <name type="scientific">Trichormus variabilis SAG 1403-4b</name>
    <dbReference type="NCBI Taxonomy" id="447716"/>
    <lineage>
        <taxon>Bacteria</taxon>
        <taxon>Bacillati</taxon>
        <taxon>Cyanobacteriota</taxon>
        <taxon>Cyanophyceae</taxon>
        <taxon>Nostocales</taxon>
        <taxon>Nostocaceae</taxon>
        <taxon>Trichormus</taxon>
    </lineage>
</organism>
<feature type="domain" description="Glycosyl transferase family 1" evidence="1">
    <location>
        <begin position="182"/>
        <end position="337"/>
    </location>
</feature>
<gene>
    <name evidence="2" type="ORF">DSM107003_49260</name>
</gene>
<dbReference type="PANTHER" id="PTHR12526">
    <property type="entry name" value="GLYCOSYLTRANSFERASE"/>
    <property type="match status" value="1"/>
</dbReference>
<dbReference type="CDD" id="cd03801">
    <property type="entry name" value="GT4_PimA-like"/>
    <property type="match status" value="1"/>
</dbReference>
<sequence>MKKLIVYIAEVLLSEETGMGRVAWHWKNEFENRGYEFLHIGLAETGRVAHKAFFPYAARRFYNRLGREASLFIIHEPASGFFLSFNIPIVVVSHGLERRAWDFELQGKYGSSQKLKLRTKLLFPLWRLHYCDLGLRKANLLFILNQEDSEYVQRYYHRDSQDIFLYKNGIYPYDLNEIVQTNEPFTILFMGSWVERKGIKTLVDAAHILHKQGLFFHWLLAGTGLDHEAVLASWPKDLHPYLEIIPKFFASDELNLFIRSQIFVLPSFFEGQPLVLLQAMASGRCCITTNCCGQKDLINHGYNGLLYEPGDAEKLASLIQKCASDSQLRTTLGKNAKTSVQNRSWKEVSAEVVERVEALLN</sequence>
<dbReference type="EMBL" id="RSCM01000025">
    <property type="protein sequence ID" value="RUS92654.1"/>
    <property type="molecule type" value="Genomic_DNA"/>
</dbReference>
<reference evidence="2 3" key="1">
    <citation type="journal article" date="2019" name="Genome Biol. Evol.">
        <title>Day and night: Metabolic profiles and evolutionary relationships of six axenic non-marine cyanobacteria.</title>
        <authorList>
            <person name="Will S.E."/>
            <person name="Henke P."/>
            <person name="Boedeker C."/>
            <person name="Huang S."/>
            <person name="Brinkmann H."/>
            <person name="Rohde M."/>
            <person name="Jarek M."/>
            <person name="Friedl T."/>
            <person name="Seufert S."/>
            <person name="Schumacher M."/>
            <person name="Overmann J."/>
            <person name="Neumann-Schaal M."/>
            <person name="Petersen J."/>
        </authorList>
    </citation>
    <scope>NUCLEOTIDE SEQUENCE [LARGE SCALE GENOMIC DNA]</scope>
    <source>
        <strain evidence="2 3">SAG 1403-4b</strain>
    </source>
</reference>
<comment type="caution">
    <text evidence="2">The sequence shown here is derived from an EMBL/GenBank/DDBJ whole genome shotgun (WGS) entry which is preliminary data.</text>
</comment>
<dbReference type="OrthoDB" id="9787111at2"/>
<evidence type="ECO:0000259" key="1">
    <source>
        <dbReference type="Pfam" id="PF00534"/>
    </source>
</evidence>
<name>A0A3S1BVW7_ANAVA</name>
<evidence type="ECO:0000313" key="2">
    <source>
        <dbReference type="EMBL" id="RUS92654.1"/>
    </source>
</evidence>
<dbReference type="Gene3D" id="3.40.50.2000">
    <property type="entry name" value="Glycogen Phosphorylase B"/>
    <property type="match status" value="2"/>
</dbReference>
<dbReference type="InterPro" id="IPR001296">
    <property type="entry name" value="Glyco_trans_1"/>
</dbReference>
<dbReference type="Pfam" id="PF00534">
    <property type="entry name" value="Glycos_transf_1"/>
    <property type="match status" value="1"/>
</dbReference>
<proteinExistence type="predicted"/>
<dbReference type="GO" id="GO:0016757">
    <property type="term" value="F:glycosyltransferase activity"/>
    <property type="evidence" value="ECO:0007669"/>
    <property type="project" value="InterPro"/>
</dbReference>
<evidence type="ECO:0000313" key="3">
    <source>
        <dbReference type="Proteomes" id="UP000276103"/>
    </source>
</evidence>
<dbReference type="Proteomes" id="UP000276103">
    <property type="component" value="Unassembled WGS sequence"/>
</dbReference>
<dbReference type="PANTHER" id="PTHR12526:SF638">
    <property type="entry name" value="SPORE COAT PROTEIN SA"/>
    <property type="match status" value="1"/>
</dbReference>
<dbReference type="SUPFAM" id="SSF53756">
    <property type="entry name" value="UDP-Glycosyltransferase/glycogen phosphorylase"/>
    <property type="match status" value="1"/>
</dbReference>
<dbReference type="RefSeq" id="WP_127056706.1">
    <property type="nucleotide sequence ID" value="NZ_RSCM01000025.1"/>
</dbReference>